<gene>
    <name evidence="5" type="ORF">AAFC00_007303</name>
</gene>
<dbReference type="InterPro" id="IPR038499">
    <property type="entry name" value="BRO1_sf"/>
</dbReference>
<evidence type="ECO:0000256" key="3">
    <source>
        <dbReference type="SAM" id="MobiDB-lite"/>
    </source>
</evidence>
<name>A0ABR3PHU1_9PEZI</name>
<dbReference type="PROSITE" id="PS51180">
    <property type="entry name" value="BRO1"/>
    <property type="match status" value="1"/>
</dbReference>
<feature type="region of interest" description="Disordered" evidence="3">
    <location>
        <begin position="459"/>
        <end position="504"/>
    </location>
</feature>
<dbReference type="Gene3D" id="1.25.40.280">
    <property type="entry name" value="alix/aip1 like domains"/>
    <property type="match status" value="1"/>
</dbReference>
<sequence length="504" mass="54655">MPFPFVLPTIGSSPLTQYLASSTHPSLPFTATTHRSVLRDALKKHKRLPTASQASNLPTVQDALNNYIPYLLLLDAAVDKQPIHGERVDMQETRPLELEWRPTLSRSSAGRGEPERVKITRIRDELAFVLQTLAYVQVLQARSLLFSLYAASPPPSQEHRAGAIATAMKFLLDANSIHSYSLSLAAALLQPVPQVAHTSASPVTSPSPSVTPSAPADILPSTQSALASLALAEATLITVSKDDPYAAAVVEARNKESKEWMIRAPSIPKVRAHLFARLCLASADHAAKASALLAQAGARLDDSLLKYTDDFKRTARAKAARFLGIDAEIAGKTGEAIAWMRGGRKELGFITSSAEEAESGKRRGLKGLKQSWAEKREDRIISRGNVESWGLDAGKLEEGRVLEWLEGKWNRENDTVSVQIVAPFEPLLAAMPSGREYHTLKTYTPPALDGHVLASMRAPPDPAQHAYTATEADSGDEADYPPVEPVGAFPGTGTEYRTDSPAYY</sequence>
<evidence type="ECO:0000256" key="1">
    <source>
        <dbReference type="ARBA" id="ARBA00010997"/>
    </source>
</evidence>
<dbReference type="RefSeq" id="XP_069201989.1">
    <property type="nucleotide sequence ID" value="XM_069347383.1"/>
</dbReference>
<reference evidence="5 6" key="1">
    <citation type="submission" date="2024-07" db="EMBL/GenBank/DDBJ databases">
        <title>Draft sequence of the Neodothiora populina.</title>
        <authorList>
            <person name="Drown D.D."/>
            <person name="Schuette U.S."/>
            <person name="Buechlein A.B."/>
            <person name="Rusch D.R."/>
            <person name="Winton L.W."/>
            <person name="Adams G.A."/>
        </authorList>
    </citation>
    <scope>NUCLEOTIDE SEQUENCE [LARGE SCALE GENOMIC DNA]</scope>
    <source>
        <strain evidence="5 6">CPC 39397</strain>
    </source>
</reference>
<accession>A0ABR3PHU1</accession>
<protein>
    <recommendedName>
        <fullName evidence="2">pH-response regulator protein palC</fullName>
    </recommendedName>
</protein>
<dbReference type="InterPro" id="IPR037505">
    <property type="entry name" value="pH-resp_palC"/>
</dbReference>
<organism evidence="5 6">
    <name type="scientific">Neodothiora populina</name>
    <dbReference type="NCBI Taxonomy" id="2781224"/>
    <lineage>
        <taxon>Eukaryota</taxon>
        <taxon>Fungi</taxon>
        <taxon>Dikarya</taxon>
        <taxon>Ascomycota</taxon>
        <taxon>Pezizomycotina</taxon>
        <taxon>Dothideomycetes</taxon>
        <taxon>Dothideomycetidae</taxon>
        <taxon>Dothideales</taxon>
        <taxon>Dothioraceae</taxon>
        <taxon>Neodothiora</taxon>
    </lineage>
</organism>
<dbReference type="PANTHER" id="PTHR40463:SF1">
    <property type="entry name" value="PH-RESPONSE REGULATOR PROTEIN PALC"/>
    <property type="match status" value="1"/>
</dbReference>
<evidence type="ECO:0000313" key="5">
    <source>
        <dbReference type="EMBL" id="KAL1305716.1"/>
    </source>
</evidence>
<evidence type="ECO:0000256" key="2">
    <source>
        <dbReference type="ARBA" id="ARBA00022193"/>
    </source>
</evidence>
<feature type="domain" description="BRO1" evidence="4">
    <location>
        <begin position="1"/>
        <end position="504"/>
    </location>
</feature>
<dbReference type="SMART" id="SM01041">
    <property type="entry name" value="BRO1"/>
    <property type="match status" value="1"/>
</dbReference>
<evidence type="ECO:0000313" key="6">
    <source>
        <dbReference type="Proteomes" id="UP001562354"/>
    </source>
</evidence>
<dbReference type="Proteomes" id="UP001562354">
    <property type="component" value="Unassembled WGS sequence"/>
</dbReference>
<comment type="similarity">
    <text evidence="1">Belongs to the palC family.</text>
</comment>
<keyword evidence="6" id="KW-1185">Reference proteome</keyword>
<dbReference type="PANTHER" id="PTHR40463">
    <property type="entry name" value="PH-RESPONSE REGULATOR PROTEIN PALC"/>
    <property type="match status" value="1"/>
</dbReference>
<comment type="caution">
    <text evidence="5">The sequence shown here is derived from an EMBL/GenBank/DDBJ whole genome shotgun (WGS) entry which is preliminary data.</text>
</comment>
<dbReference type="GeneID" id="95981002"/>
<dbReference type="EMBL" id="JBFMKM010000006">
    <property type="protein sequence ID" value="KAL1305716.1"/>
    <property type="molecule type" value="Genomic_DNA"/>
</dbReference>
<evidence type="ECO:0000259" key="4">
    <source>
        <dbReference type="PROSITE" id="PS51180"/>
    </source>
</evidence>
<proteinExistence type="inferred from homology"/>
<dbReference type="InterPro" id="IPR004328">
    <property type="entry name" value="BRO1_dom"/>
</dbReference>